<proteinExistence type="predicted"/>
<gene>
    <name evidence="1" type="ORF">GCM10009111_34430</name>
</gene>
<protein>
    <submittedName>
        <fullName evidence="1">Uncharacterized protein</fullName>
    </submittedName>
</protein>
<comment type="caution">
    <text evidence="1">The sequence shown here is derived from an EMBL/GenBank/DDBJ whole genome shotgun (WGS) entry which is preliminary data.</text>
</comment>
<evidence type="ECO:0000313" key="2">
    <source>
        <dbReference type="Proteomes" id="UP001500021"/>
    </source>
</evidence>
<name>A0ABP3WKQ5_9GAMM</name>
<dbReference type="RefSeq" id="WP_343819056.1">
    <property type="nucleotide sequence ID" value="NZ_BAAAFA010000016.1"/>
</dbReference>
<organism evidence="1 2">
    <name type="scientific">Colwellia asteriadis</name>
    <dbReference type="NCBI Taxonomy" id="517723"/>
    <lineage>
        <taxon>Bacteria</taxon>
        <taxon>Pseudomonadati</taxon>
        <taxon>Pseudomonadota</taxon>
        <taxon>Gammaproteobacteria</taxon>
        <taxon>Alteromonadales</taxon>
        <taxon>Colwelliaceae</taxon>
        <taxon>Colwellia</taxon>
    </lineage>
</organism>
<evidence type="ECO:0000313" key="1">
    <source>
        <dbReference type="EMBL" id="GAA0824001.1"/>
    </source>
</evidence>
<accession>A0ABP3WKQ5</accession>
<keyword evidence="2" id="KW-1185">Reference proteome</keyword>
<dbReference type="Proteomes" id="UP001500021">
    <property type="component" value="Unassembled WGS sequence"/>
</dbReference>
<dbReference type="EMBL" id="BAAAFA010000016">
    <property type="protein sequence ID" value="GAA0824001.1"/>
    <property type="molecule type" value="Genomic_DNA"/>
</dbReference>
<reference evidence="2" key="1">
    <citation type="journal article" date="2019" name="Int. J. Syst. Evol. Microbiol.">
        <title>The Global Catalogue of Microorganisms (GCM) 10K type strain sequencing project: providing services to taxonomists for standard genome sequencing and annotation.</title>
        <authorList>
            <consortium name="The Broad Institute Genomics Platform"/>
            <consortium name="The Broad Institute Genome Sequencing Center for Infectious Disease"/>
            <person name="Wu L."/>
            <person name="Ma J."/>
        </authorList>
    </citation>
    <scope>NUCLEOTIDE SEQUENCE [LARGE SCALE GENOMIC DNA]</scope>
    <source>
        <strain evidence="2">JCM 15608</strain>
    </source>
</reference>
<sequence>MIETDEGIVTFFYFNNLGFYQVGTDYSEPIGIELILDSLTDWHDRMDSLAETSPYNKKNRKSVYLKAIDKNEETGDYLVTLWKSINTDDGSVFGLRADRAPSDNTIVNADEANEEKVIWGKPAYYWFIPTLNVFASIKFNNTLTDADVLNSYLKDYVQFRSNINGPIIEGKVNKAGEEYEAVHWKGPHGNLWLRIDSRRYTKITKNADLSLIAKDITHFVKKEEIITSAKQPDDWTRYFKGLPFISKRGGDGSRSVSVVVDARPTGKELKAMMETYHQNYGTSKNKKSNLGFRKEGTGSQTYWLDEFIVKSGLTVPITNTSHYSHKTLFSSIKVDRNNLLAQFTVEDVAEKAVVE</sequence>